<sequence length="42" mass="5123">MLQIIERVSMRIWRFWIRDKAAQFAWHPSRLAPPLIIFDISI</sequence>
<evidence type="ECO:0000313" key="1">
    <source>
        <dbReference type="EMBL" id="OLP05273.1"/>
    </source>
</evidence>
<dbReference type="AlphaFoldDB" id="A0A1Q8YBB5"/>
<dbReference type="EMBL" id="MSYM01000017">
    <property type="protein sequence ID" value="OLP05273.1"/>
    <property type="molecule type" value="Genomic_DNA"/>
</dbReference>
<accession>A0A1Q8YBB5</accession>
<name>A0A1Q8YBB5_9BURK</name>
<gene>
    <name evidence="1" type="ORF">BLL52_3398</name>
</gene>
<dbReference type="Proteomes" id="UP000185911">
    <property type="component" value="Unassembled WGS sequence"/>
</dbReference>
<protein>
    <submittedName>
        <fullName evidence="1">Uncharacterized protein</fullName>
    </submittedName>
</protein>
<proteinExistence type="predicted"/>
<keyword evidence="2" id="KW-1185">Reference proteome</keyword>
<organism evidence="1 2">
    <name type="scientific">Rhodoferax antarcticus ANT.BR</name>
    <dbReference type="NCBI Taxonomy" id="1111071"/>
    <lineage>
        <taxon>Bacteria</taxon>
        <taxon>Pseudomonadati</taxon>
        <taxon>Pseudomonadota</taxon>
        <taxon>Betaproteobacteria</taxon>
        <taxon>Burkholderiales</taxon>
        <taxon>Comamonadaceae</taxon>
        <taxon>Rhodoferax</taxon>
    </lineage>
</organism>
<evidence type="ECO:0000313" key="2">
    <source>
        <dbReference type="Proteomes" id="UP000185911"/>
    </source>
</evidence>
<comment type="caution">
    <text evidence="1">The sequence shown here is derived from an EMBL/GenBank/DDBJ whole genome shotgun (WGS) entry which is preliminary data.</text>
</comment>
<reference evidence="1 2" key="1">
    <citation type="submission" date="2017-01" db="EMBL/GenBank/DDBJ databases">
        <title>Genome sequence of Rhodoferax antarcticus ANT.BR, a psychrophilic purple nonsulfur bacterium from an Antarctic microbial mat.</title>
        <authorList>
            <person name="Baker J."/>
            <person name="Riester C."/>
            <person name="Skinner B."/>
            <person name="Newell A."/>
            <person name="Swingley W."/>
            <person name="Madigan M."/>
            <person name="Jung D."/>
            <person name="Asao M."/>
            <person name="Chen M."/>
            <person name="Loughlin P."/>
            <person name="Pan H."/>
            <person name="Lin S."/>
            <person name="Li N."/>
            <person name="Shaw J."/>
            <person name="Prado M."/>
            <person name="Sherman C."/>
            <person name="Li X."/>
            <person name="Tang J."/>
            <person name="Blankenship R."/>
            <person name="Zhao T."/>
            <person name="Touchman J."/>
            <person name="Sattley M."/>
        </authorList>
    </citation>
    <scope>NUCLEOTIDE SEQUENCE [LARGE SCALE GENOMIC DNA]</scope>
    <source>
        <strain evidence="1 2">ANT.BR</strain>
    </source>
</reference>